<accession>A0ABR1PT09</accession>
<protein>
    <submittedName>
        <fullName evidence="1">Uncharacterized protein</fullName>
    </submittedName>
</protein>
<dbReference type="RefSeq" id="XP_066692552.1">
    <property type="nucleotide sequence ID" value="XM_066850314.1"/>
</dbReference>
<evidence type="ECO:0000313" key="2">
    <source>
        <dbReference type="Proteomes" id="UP001391051"/>
    </source>
</evidence>
<name>A0ABR1PT09_9PEZI</name>
<gene>
    <name evidence="1" type="ORF">PG986_014092</name>
</gene>
<reference evidence="1 2" key="1">
    <citation type="submission" date="2023-01" db="EMBL/GenBank/DDBJ databases">
        <title>Analysis of 21 Apiospora genomes using comparative genomics revels a genus with tremendous synthesis potential of carbohydrate active enzymes and secondary metabolites.</title>
        <authorList>
            <person name="Sorensen T."/>
        </authorList>
    </citation>
    <scope>NUCLEOTIDE SEQUENCE [LARGE SCALE GENOMIC DNA]</scope>
    <source>
        <strain evidence="1 2">CBS 24483</strain>
    </source>
</reference>
<proteinExistence type="predicted"/>
<sequence length="272" mass="29989">METAQLRNTYLPNSPKLNWWFCVRFPSQQRAKRMGQLAGGQDDTRQPPTHILRIQSIYLAGLLAFELNSVIESWVHHRKRHPLQHNPHAPLATQSGSDIKAVDPYFQVPGTSSHVTLTGSNDASYAQCEERKRNIFASGPSPSSSCCAVQVLEAATNDLRAAGTGNVPPRAWRSTDCGESHPLGLAYRALLHLPAILHAAPKASRGQKKRPLLRRGLVLGAWGAVASEREIPGEGSGIRSLRKSENENWESLFALWDGWPRWPFRGSLAPAA</sequence>
<organism evidence="1 2">
    <name type="scientific">Apiospora aurea</name>
    <dbReference type="NCBI Taxonomy" id="335848"/>
    <lineage>
        <taxon>Eukaryota</taxon>
        <taxon>Fungi</taxon>
        <taxon>Dikarya</taxon>
        <taxon>Ascomycota</taxon>
        <taxon>Pezizomycotina</taxon>
        <taxon>Sordariomycetes</taxon>
        <taxon>Xylariomycetidae</taxon>
        <taxon>Amphisphaeriales</taxon>
        <taxon>Apiosporaceae</taxon>
        <taxon>Apiospora</taxon>
    </lineage>
</organism>
<keyword evidence="2" id="KW-1185">Reference proteome</keyword>
<dbReference type="EMBL" id="JAQQWE010000010">
    <property type="protein sequence ID" value="KAK7937224.1"/>
    <property type="molecule type" value="Genomic_DNA"/>
</dbReference>
<dbReference type="GeneID" id="92083376"/>
<dbReference type="Proteomes" id="UP001391051">
    <property type="component" value="Unassembled WGS sequence"/>
</dbReference>
<comment type="caution">
    <text evidence="1">The sequence shown here is derived from an EMBL/GenBank/DDBJ whole genome shotgun (WGS) entry which is preliminary data.</text>
</comment>
<evidence type="ECO:0000313" key="1">
    <source>
        <dbReference type="EMBL" id="KAK7937224.1"/>
    </source>
</evidence>